<feature type="domain" description="Aldehyde oxidase/xanthine dehydrogenase a/b hammerhead" evidence="3">
    <location>
        <begin position="23"/>
        <end position="137"/>
    </location>
</feature>
<dbReference type="AlphaFoldDB" id="A0A6N6W7L4"/>
<organism evidence="4 5">
    <name type="scientific">Paraburkholderia madseniana</name>
    <dbReference type="NCBI Taxonomy" id="2599607"/>
    <lineage>
        <taxon>Bacteria</taxon>
        <taxon>Pseudomonadati</taxon>
        <taxon>Pseudomonadota</taxon>
        <taxon>Betaproteobacteria</taxon>
        <taxon>Burkholderiales</taxon>
        <taxon>Burkholderiaceae</taxon>
        <taxon>Paraburkholderia</taxon>
    </lineage>
</organism>
<keyword evidence="2" id="KW-0560">Oxidoreductase</keyword>
<evidence type="ECO:0000313" key="4">
    <source>
        <dbReference type="EMBL" id="KAE8756436.1"/>
    </source>
</evidence>
<dbReference type="Pfam" id="PF02738">
    <property type="entry name" value="MoCoBD_1"/>
    <property type="match status" value="1"/>
</dbReference>
<dbReference type="InterPro" id="IPR000674">
    <property type="entry name" value="Ald_Oxase/Xan_DH_a/b"/>
</dbReference>
<dbReference type="Pfam" id="PF20256">
    <property type="entry name" value="MoCoBD_2"/>
    <property type="match status" value="1"/>
</dbReference>
<sequence>MSEQTFRYLNKAVPRTEDYRLLTGYGRYLDDIEIAGALHVSFVRSPHAHARIVSVDTTAAAGMPGVVTVVTGRELAQWTTPMRVAAPVEGLLPVEFPTMPTDIVRFQGDLVACVVATDRYLAEDAAEQVMVEFEPLPVVTDMWQALEADAAQVDPGVPGNLVSHQTYSNGDPHSVSKHAYRVVEATFQQQRQTHVPIETRGCAAVWDAGRDHLTFHIGTQVPHPLRTQLAQRLRLSESQVTVISPDVGGSFGQKIALYREELTVAALARHLKRPVRWREDRLENLTAAANSREDFCRTRAAVDEHGTLLALDLEIREDFGAYCFFPANYLARVVAMVLSGPYRLQHYAFDVKVVLSHKCGNAPMRAPMSITSWVMEGTMEAIARELKLDPVDVRRRNLLTPEELPYRTATGELLADITPSQTFEAVLTAFDYDAFRARQQAARAAGRYLGLGLCNVVEPTTYGSRFYKSAGIPGSGHEASWIRIEPSGVVNASVGLGPSGQGYESAMANAVAEGLGVHPSSVRIHLGHTDIAPYGMGSRGARSGTAGGGALYLCALDARRKVLAIAAGRLDLADSDSLRLVDARVERRSGDTWVDAGLTLADVARSAYMDPTSLPQGLTPGLEFHLTYDPPPMTYSNSTHGCEIELDVATGAIHFARYVIAEDCGTLLNPTVVTGQQHGAVAMGLSGALFEHTRYDETGQNVTGSLADYLIATSTELPNFEIIPLHTPSRATAAGIKGMAEGGVMGALGALTNAVNDALAPFGVVADRHPLTPMLLRDLLRDKL</sequence>
<dbReference type="InterPro" id="IPR046867">
    <property type="entry name" value="AldOxase/xan_DH_MoCoBD2"/>
</dbReference>
<dbReference type="Pfam" id="PF01315">
    <property type="entry name" value="Ald_Xan_dh_C"/>
    <property type="match status" value="1"/>
</dbReference>
<dbReference type="RefSeq" id="WP_154564956.1">
    <property type="nucleotide sequence ID" value="NZ_JAMXWG010000001.1"/>
</dbReference>
<dbReference type="SUPFAM" id="SSF56003">
    <property type="entry name" value="Molybdenum cofactor-binding domain"/>
    <property type="match status" value="1"/>
</dbReference>
<name>A0A6N6W7L4_9BURK</name>
<dbReference type="InterPro" id="IPR008274">
    <property type="entry name" value="AldOxase/xan_DH_MoCoBD1"/>
</dbReference>
<dbReference type="SUPFAM" id="SSF54665">
    <property type="entry name" value="CO dehydrogenase molybdoprotein N-domain-like"/>
    <property type="match status" value="1"/>
</dbReference>
<dbReference type="Gene3D" id="3.90.1170.50">
    <property type="entry name" value="Aldehyde oxidase/xanthine dehydrogenase, a/b hammerhead"/>
    <property type="match status" value="1"/>
</dbReference>
<evidence type="ECO:0000259" key="3">
    <source>
        <dbReference type="SMART" id="SM01008"/>
    </source>
</evidence>
<protein>
    <submittedName>
        <fullName evidence="4">Molybdopterin-dependent oxidoreductase</fullName>
    </submittedName>
</protein>
<accession>A0A6N6W7L4</accession>
<dbReference type="OrthoDB" id="221297at2"/>
<dbReference type="Gene3D" id="3.30.365.10">
    <property type="entry name" value="Aldehyde oxidase/xanthine dehydrogenase, molybdopterin binding domain"/>
    <property type="match status" value="4"/>
</dbReference>
<comment type="caution">
    <text evidence="4">The sequence shown here is derived from an EMBL/GenBank/DDBJ whole genome shotgun (WGS) entry which is preliminary data.</text>
</comment>
<evidence type="ECO:0000313" key="5">
    <source>
        <dbReference type="Proteomes" id="UP000463700"/>
    </source>
</evidence>
<evidence type="ECO:0000256" key="2">
    <source>
        <dbReference type="ARBA" id="ARBA00023002"/>
    </source>
</evidence>
<dbReference type="Proteomes" id="UP000463700">
    <property type="component" value="Unassembled WGS sequence"/>
</dbReference>
<dbReference type="SMART" id="SM01008">
    <property type="entry name" value="Ald_Xan_dh_C"/>
    <property type="match status" value="1"/>
</dbReference>
<dbReference type="EMBL" id="VOSW01000063">
    <property type="protein sequence ID" value="KAE8756436.1"/>
    <property type="molecule type" value="Genomic_DNA"/>
</dbReference>
<dbReference type="InterPro" id="IPR036856">
    <property type="entry name" value="Ald_Oxase/Xan_DH_a/b_sf"/>
</dbReference>
<dbReference type="GO" id="GO:0005506">
    <property type="term" value="F:iron ion binding"/>
    <property type="evidence" value="ECO:0007669"/>
    <property type="project" value="InterPro"/>
</dbReference>
<proteinExistence type="predicted"/>
<gene>
    <name evidence="4" type="ORF">FSO04_28985</name>
</gene>
<dbReference type="GO" id="GO:0016491">
    <property type="term" value="F:oxidoreductase activity"/>
    <property type="evidence" value="ECO:0007669"/>
    <property type="project" value="UniProtKB-KW"/>
</dbReference>
<evidence type="ECO:0000256" key="1">
    <source>
        <dbReference type="ARBA" id="ARBA00022505"/>
    </source>
</evidence>
<dbReference type="PANTHER" id="PTHR11908">
    <property type="entry name" value="XANTHINE DEHYDROGENASE"/>
    <property type="match status" value="1"/>
</dbReference>
<dbReference type="InterPro" id="IPR016208">
    <property type="entry name" value="Ald_Oxase/xanthine_DH-like"/>
</dbReference>
<keyword evidence="1" id="KW-0500">Molybdenum</keyword>
<dbReference type="PANTHER" id="PTHR11908:SF132">
    <property type="entry name" value="ALDEHYDE OXIDASE 1-RELATED"/>
    <property type="match status" value="1"/>
</dbReference>
<dbReference type="InterPro" id="IPR037165">
    <property type="entry name" value="AldOxase/xan_DH_Mopterin-bd_sf"/>
</dbReference>
<reference evidence="4 5" key="1">
    <citation type="journal article" date="2020" name="Int. J. Syst. Evol. Microbiol.">
        <title>Paraburkholderia madseniana sp. nov., a phenolic acid-degrading bacterium isolated from acidic forest soil.</title>
        <authorList>
            <person name="Wilhelm R.C."/>
            <person name="Murphy S.J.L."/>
            <person name="Feriancek N.M."/>
            <person name="Karasz D.C."/>
            <person name="DeRito C.M."/>
            <person name="Newman J.D."/>
            <person name="Buckley D.H."/>
        </authorList>
    </citation>
    <scope>NUCLEOTIDE SEQUENCE [LARGE SCALE GENOMIC DNA]</scope>
    <source>
        <strain evidence="4 5">RP11</strain>
    </source>
</reference>